<feature type="signal peptide" evidence="2">
    <location>
        <begin position="1"/>
        <end position="20"/>
    </location>
</feature>
<gene>
    <name evidence="3" type="ORF">EVAR_19179_1</name>
</gene>
<protein>
    <submittedName>
        <fullName evidence="3">Uncharacterized protein</fullName>
    </submittedName>
</protein>
<feature type="region of interest" description="Disordered" evidence="1">
    <location>
        <begin position="50"/>
        <end position="73"/>
    </location>
</feature>
<sequence>MNSSAVLALVFDARWSVAAATTADFEDDNKISAPVQRAMHAVHALQAASRRGLGPRDCAAGPAVASPDNLKLD</sequence>
<evidence type="ECO:0000256" key="2">
    <source>
        <dbReference type="SAM" id="SignalP"/>
    </source>
</evidence>
<keyword evidence="2" id="KW-0732">Signal</keyword>
<accession>A0A4C1VNE7</accession>
<dbReference type="Proteomes" id="UP000299102">
    <property type="component" value="Unassembled WGS sequence"/>
</dbReference>
<organism evidence="3 4">
    <name type="scientific">Eumeta variegata</name>
    <name type="common">Bagworm moth</name>
    <name type="synonym">Eumeta japonica</name>
    <dbReference type="NCBI Taxonomy" id="151549"/>
    <lineage>
        <taxon>Eukaryota</taxon>
        <taxon>Metazoa</taxon>
        <taxon>Ecdysozoa</taxon>
        <taxon>Arthropoda</taxon>
        <taxon>Hexapoda</taxon>
        <taxon>Insecta</taxon>
        <taxon>Pterygota</taxon>
        <taxon>Neoptera</taxon>
        <taxon>Endopterygota</taxon>
        <taxon>Lepidoptera</taxon>
        <taxon>Glossata</taxon>
        <taxon>Ditrysia</taxon>
        <taxon>Tineoidea</taxon>
        <taxon>Psychidae</taxon>
        <taxon>Oiketicinae</taxon>
        <taxon>Eumeta</taxon>
    </lineage>
</organism>
<proteinExistence type="predicted"/>
<comment type="caution">
    <text evidence="3">The sequence shown here is derived from an EMBL/GenBank/DDBJ whole genome shotgun (WGS) entry which is preliminary data.</text>
</comment>
<evidence type="ECO:0000256" key="1">
    <source>
        <dbReference type="SAM" id="MobiDB-lite"/>
    </source>
</evidence>
<dbReference type="EMBL" id="BGZK01000375">
    <property type="protein sequence ID" value="GBP40050.1"/>
    <property type="molecule type" value="Genomic_DNA"/>
</dbReference>
<feature type="chain" id="PRO_5020037095" evidence="2">
    <location>
        <begin position="21"/>
        <end position="73"/>
    </location>
</feature>
<dbReference type="AlphaFoldDB" id="A0A4C1VNE7"/>
<evidence type="ECO:0000313" key="4">
    <source>
        <dbReference type="Proteomes" id="UP000299102"/>
    </source>
</evidence>
<reference evidence="3 4" key="1">
    <citation type="journal article" date="2019" name="Commun. Biol.">
        <title>The bagworm genome reveals a unique fibroin gene that provides high tensile strength.</title>
        <authorList>
            <person name="Kono N."/>
            <person name="Nakamura H."/>
            <person name="Ohtoshi R."/>
            <person name="Tomita M."/>
            <person name="Numata K."/>
            <person name="Arakawa K."/>
        </authorList>
    </citation>
    <scope>NUCLEOTIDE SEQUENCE [LARGE SCALE GENOMIC DNA]</scope>
</reference>
<keyword evidence="4" id="KW-1185">Reference proteome</keyword>
<name>A0A4C1VNE7_EUMVA</name>
<evidence type="ECO:0000313" key="3">
    <source>
        <dbReference type="EMBL" id="GBP40050.1"/>
    </source>
</evidence>